<comment type="caution">
    <text evidence="6">The sequence shown here is derived from an EMBL/GenBank/DDBJ whole genome shotgun (WGS) entry which is preliminary data.</text>
</comment>
<evidence type="ECO:0000259" key="5">
    <source>
        <dbReference type="SMART" id="SM00945"/>
    </source>
</evidence>
<dbReference type="Proteomes" id="UP001595617">
    <property type="component" value="Unassembled WGS sequence"/>
</dbReference>
<evidence type="ECO:0000256" key="4">
    <source>
        <dbReference type="SAM" id="MobiDB-lite"/>
    </source>
</evidence>
<evidence type="ECO:0000313" key="6">
    <source>
        <dbReference type="EMBL" id="MFC3852120.1"/>
    </source>
</evidence>
<dbReference type="PANTHER" id="PTHR38106:SF1">
    <property type="entry name" value="RNA CHAPERONE PROQ"/>
    <property type="match status" value="1"/>
</dbReference>
<organism evidence="6 7">
    <name type="scientific">Saccharospirillum mangrovi</name>
    <dbReference type="NCBI Taxonomy" id="2161747"/>
    <lineage>
        <taxon>Bacteria</taxon>
        <taxon>Pseudomonadati</taxon>
        <taxon>Pseudomonadota</taxon>
        <taxon>Gammaproteobacteria</taxon>
        <taxon>Oceanospirillales</taxon>
        <taxon>Saccharospirillaceae</taxon>
        <taxon>Saccharospirillum</taxon>
    </lineage>
</organism>
<dbReference type="Pfam" id="PF04352">
    <property type="entry name" value="ProQ"/>
    <property type="match status" value="1"/>
</dbReference>
<sequence>MTDQDTATAEKPQAPAASPEATTAAADQTPKVHPNRAAFDLLAEQYPDLFNLRAPKPLQINIHVSLAEDGKFSKTKIRRALNFYVQQYSYIKSVAAGGARFGLQGEAGEVKPEDAEHAKTRVAEIEERRKAKRDARRKTEQAARPKAKKSRPMNAEGKPNHAKRKADKPSTPQAPKSNAEKPTEPAAPETPAEKEARLNEKLASLANRFAKH</sequence>
<dbReference type="SMART" id="SM00945">
    <property type="entry name" value="ProQ"/>
    <property type="match status" value="1"/>
</dbReference>
<keyword evidence="1" id="KW-0963">Cytoplasm</keyword>
<evidence type="ECO:0000256" key="1">
    <source>
        <dbReference type="ARBA" id="ARBA00022490"/>
    </source>
</evidence>
<feature type="compositionally biased region" description="Low complexity" evidence="4">
    <location>
        <begin position="14"/>
        <end position="26"/>
    </location>
</feature>
<proteinExistence type="predicted"/>
<feature type="region of interest" description="Disordered" evidence="4">
    <location>
        <begin position="109"/>
        <end position="212"/>
    </location>
</feature>
<dbReference type="InterPro" id="IPR023529">
    <property type="entry name" value="ProQ"/>
</dbReference>
<accession>A0ABV7ZYD2</accession>
<gene>
    <name evidence="6" type="ORF">ACFOOG_04650</name>
</gene>
<feature type="compositionally biased region" description="Basic and acidic residues" evidence="4">
    <location>
        <begin position="191"/>
        <end position="200"/>
    </location>
</feature>
<keyword evidence="3" id="KW-0143">Chaperone</keyword>
<dbReference type="InterPro" id="IPR016103">
    <property type="entry name" value="ProQ/FinO"/>
</dbReference>
<feature type="compositionally biased region" description="Basic and acidic residues" evidence="4">
    <location>
        <begin position="109"/>
        <end position="129"/>
    </location>
</feature>
<evidence type="ECO:0000256" key="2">
    <source>
        <dbReference type="ARBA" id="ARBA00022884"/>
    </source>
</evidence>
<dbReference type="Gene3D" id="1.10.1710.10">
    <property type="entry name" value="ProQ/FinO domain"/>
    <property type="match status" value="1"/>
</dbReference>
<dbReference type="SUPFAM" id="SSF48657">
    <property type="entry name" value="FinO-like"/>
    <property type="match status" value="1"/>
</dbReference>
<dbReference type="RefSeq" id="WP_380693895.1">
    <property type="nucleotide sequence ID" value="NZ_JBHRYR010000002.1"/>
</dbReference>
<dbReference type="EMBL" id="JBHRYR010000002">
    <property type="protein sequence ID" value="MFC3852120.1"/>
    <property type="molecule type" value="Genomic_DNA"/>
</dbReference>
<reference evidence="7" key="1">
    <citation type="journal article" date="2019" name="Int. J. Syst. Evol. Microbiol.">
        <title>The Global Catalogue of Microorganisms (GCM) 10K type strain sequencing project: providing services to taxonomists for standard genome sequencing and annotation.</title>
        <authorList>
            <consortium name="The Broad Institute Genomics Platform"/>
            <consortium name="The Broad Institute Genome Sequencing Center for Infectious Disease"/>
            <person name="Wu L."/>
            <person name="Ma J."/>
        </authorList>
    </citation>
    <scope>NUCLEOTIDE SEQUENCE [LARGE SCALE GENOMIC DNA]</scope>
    <source>
        <strain evidence="7">IBRC 10765</strain>
    </source>
</reference>
<dbReference type="PANTHER" id="PTHR38106">
    <property type="entry name" value="RNA CHAPERONE PROQ"/>
    <property type="match status" value="1"/>
</dbReference>
<name>A0ABV7ZYD2_9GAMM</name>
<feature type="domain" description="ProQ/FinO" evidence="5">
    <location>
        <begin position="30"/>
        <end position="138"/>
    </location>
</feature>
<feature type="region of interest" description="Disordered" evidence="4">
    <location>
        <begin position="1"/>
        <end position="32"/>
    </location>
</feature>
<evidence type="ECO:0000256" key="3">
    <source>
        <dbReference type="ARBA" id="ARBA00023186"/>
    </source>
</evidence>
<protein>
    <submittedName>
        <fullName evidence="6">ProQ/FINO family protein</fullName>
    </submittedName>
</protein>
<evidence type="ECO:0000313" key="7">
    <source>
        <dbReference type="Proteomes" id="UP001595617"/>
    </source>
</evidence>
<keyword evidence="2" id="KW-0694">RNA-binding</keyword>
<dbReference type="InterPro" id="IPR036442">
    <property type="entry name" value="ProQ/FinO_sf"/>
</dbReference>
<keyword evidence="7" id="KW-1185">Reference proteome</keyword>